<proteinExistence type="predicted"/>
<name>A0AAU7F686_9NEIS</name>
<protein>
    <recommendedName>
        <fullName evidence="3">DUF2909 domain-containing protein</fullName>
    </recommendedName>
</protein>
<accession>A0AAU7F686</accession>
<evidence type="ECO:0000313" key="2">
    <source>
        <dbReference type="EMBL" id="XBL99406.1"/>
    </source>
</evidence>
<keyword evidence="1" id="KW-0812">Transmembrane</keyword>
<reference evidence="2" key="1">
    <citation type="submission" date="2024-05" db="EMBL/GenBank/DDBJ databases">
        <authorList>
            <person name="Yang L."/>
            <person name="Pan L."/>
        </authorList>
    </citation>
    <scope>NUCLEOTIDE SEQUENCE</scope>
    <source>
        <strain evidence="2">FCG-7</strain>
    </source>
</reference>
<feature type="transmembrane region" description="Helical" evidence="1">
    <location>
        <begin position="6"/>
        <end position="25"/>
    </location>
</feature>
<dbReference type="AlphaFoldDB" id="A0AAU7F686"/>
<organism evidence="2">
    <name type="scientific">Chitinibacter mangrovi</name>
    <dbReference type="NCBI Taxonomy" id="3153927"/>
    <lineage>
        <taxon>Bacteria</taxon>
        <taxon>Pseudomonadati</taxon>
        <taxon>Pseudomonadota</taxon>
        <taxon>Betaproteobacteria</taxon>
        <taxon>Neisseriales</taxon>
        <taxon>Chitinibacteraceae</taxon>
        <taxon>Chitinibacter</taxon>
    </lineage>
</organism>
<dbReference type="EMBL" id="CP157355">
    <property type="protein sequence ID" value="XBL99406.1"/>
    <property type="molecule type" value="Genomic_DNA"/>
</dbReference>
<dbReference type="RefSeq" id="WP_348943832.1">
    <property type="nucleotide sequence ID" value="NZ_CP157355.1"/>
</dbReference>
<evidence type="ECO:0000256" key="1">
    <source>
        <dbReference type="SAM" id="Phobius"/>
    </source>
</evidence>
<keyword evidence="1" id="KW-0472">Membrane</keyword>
<feature type="transmembrane region" description="Helical" evidence="1">
    <location>
        <begin position="37"/>
        <end position="55"/>
    </location>
</feature>
<dbReference type="KEGG" id="cmav:ABHF33_10020"/>
<evidence type="ECO:0008006" key="3">
    <source>
        <dbReference type="Google" id="ProtNLM"/>
    </source>
</evidence>
<sequence>MFALLRILVIVALLIIVYAGFRYVRERDRRWLNLIRYVLFSLLGLGVIFSIGLFIERLTLG</sequence>
<keyword evidence="1" id="KW-1133">Transmembrane helix</keyword>
<gene>
    <name evidence="2" type="ORF">ABHF33_10020</name>
</gene>